<evidence type="ECO:0000313" key="2">
    <source>
        <dbReference type="Proteomes" id="UP000828387"/>
    </source>
</evidence>
<name>A0AAE9C6Q2_9CAUD</name>
<dbReference type="EMBL" id="MZ571830">
    <property type="protein sequence ID" value="UEP19569.1"/>
    <property type="molecule type" value="Genomic_DNA"/>
</dbReference>
<dbReference type="Proteomes" id="UP000828387">
    <property type="component" value="Segment"/>
</dbReference>
<reference evidence="1 2" key="1">
    <citation type="submission" date="2021-07" db="EMBL/GenBank/DDBJ databases">
        <authorList>
            <person name="Bleriot I."/>
            <person name="Blasco L."/>
            <person name="Pacios O."/>
            <person name="Fernandez-Garcia L."/>
            <person name="Ambroa A."/>
            <person name="Lopez M."/>
            <person name="Ortiz-Cartagena C."/>
            <person name="Fernandez-Cuenca F."/>
            <person name="Oteo J."/>
            <person name="Pascual A."/>
            <person name="Martinez-Martinez L."/>
            <person name="Domingo-Calap P."/>
            <person name="Wood T.K."/>
            <person name="Tomas M."/>
        </authorList>
    </citation>
    <scope>NUCLEOTIDE SEQUENCE [LARGE SCALE GENOMIC DNA]</scope>
</reference>
<protein>
    <submittedName>
        <fullName evidence="1">Uncharacterized protein</fullName>
    </submittedName>
</protein>
<keyword evidence="2" id="KW-1185">Reference proteome</keyword>
<sequence length="51" mass="5826">MECAPLWRLCGVYISHPDYNWKIRLTEGPHSLNRGRPLPTGGIFKGFHESS</sequence>
<proteinExistence type="predicted"/>
<evidence type="ECO:0000313" key="1">
    <source>
        <dbReference type="EMBL" id="UEP19569.1"/>
    </source>
</evidence>
<accession>A0AAE9C6Q2</accession>
<organism evidence="1 2">
    <name type="scientific">Klebsiella phage vB_KpnS-VAC51</name>
    <dbReference type="NCBI Taxonomy" id="2866698"/>
    <lineage>
        <taxon>Viruses</taxon>
        <taxon>Duplodnaviria</taxon>
        <taxon>Heunggongvirae</taxon>
        <taxon>Uroviricota</taxon>
        <taxon>Caudoviricetes</taxon>
        <taxon>Demerecviridae</taxon>
        <taxon>Sugarlandvirus</taxon>
        <taxon>Sugarlandvirus VAC51</taxon>
    </lineage>
</organism>